<accession>A0A7R9Q1Z7</accession>
<reference evidence="7" key="1">
    <citation type="submission" date="2020-11" db="EMBL/GenBank/DDBJ databases">
        <authorList>
            <person name="Tran Van P."/>
        </authorList>
    </citation>
    <scope>NUCLEOTIDE SEQUENCE</scope>
</reference>
<protein>
    <recommendedName>
        <fullName evidence="6">PCI domain-containing protein</fullName>
    </recommendedName>
</protein>
<dbReference type="PANTHER" id="PTHR10678">
    <property type="entry name" value="26S PROTEASOME NON-ATPASE REGULATORY SUBUNIT 11/COP9 SIGNALOSOME COMPLEX SUBUNIT 2"/>
    <property type="match status" value="1"/>
</dbReference>
<dbReference type="InterPro" id="IPR036390">
    <property type="entry name" value="WH_DNA-bd_sf"/>
</dbReference>
<dbReference type="Proteomes" id="UP000759131">
    <property type="component" value="Unassembled WGS sequence"/>
</dbReference>
<comment type="subcellular location">
    <subcellularLocation>
        <location evidence="2">Cytoplasm</location>
    </subcellularLocation>
    <subcellularLocation>
        <location evidence="1">Nucleus</location>
    </subcellularLocation>
</comment>
<evidence type="ECO:0000256" key="4">
    <source>
        <dbReference type="ARBA" id="ARBA00023242"/>
    </source>
</evidence>
<gene>
    <name evidence="7" type="ORF">OSB1V03_LOCUS8951</name>
</gene>
<dbReference type="Pfam" id="PF01399">
    <property type="entry name" value="PCI"/>
    <property type="match status" value="1"/>
</dbReference>
<evidence type="ECO:0000256" key="3">
    <source>
        <dbReference type="ARBA" id="ARBA00022490"/>
    </source>
</evidence>
<feature type="region of interest" description="Disordered" evidence="5">
    <location>
        <begin position="1"/>
        <end position="34"/>
    </location>
</feature>
<organism evidence="7">
    <name type="scientific">Medioppia subpectinata</name>
    <dbReference type="NCBI Taxonomy" id="1979941"/>
    <lineage>
        <taxon>Eukaryota</taxon>
        <taxon>Metazoa</taxon>
        <taxon>Ecdysozoa</taxon>
        <taxon>Arthropoda</taxon>
        <taxon>Chelicerata</taxon>
        <taxon>Arachnida</taxon>
        <taxon>Acari</taxon>
        <taxon>Acariformes</taxon>
        <taxon>Sarcoptiformes</taxon>
        <taxon>Oribatida</taxon>
        <taxon>Brachypylina</taxon>
        <taxon>Oppioidea</taxon>
        <taxon>Oppiidae</taxon>
        <taxon>Medioppia</taxon>
    </lineage>
</organism>
<feature type="compositionally biased region" description="Acidic residues" evidence="5">
    <location>
        <begin position="12"/>
        <end position="34"/>
    </location>
</feature>
<feature type="domain" description="PCI" evidence="6">
    <location>
        <begin position="266"/>
        <end position="430"/>
    </location>
</feature>
<dbReference type="SMART" id="SM00088">
    <property type="entry name" value="PINT"/>
    <property type="match status" value="1"/>
</dbReference>
<evidence type="ECO:0000256" key="5">
    <source>
        <dbReference type="SAM" id="MobiDB-lite"/>
    </source>
</evidence>
<dbReference type="GO" id="GO:0005737">
    <property type="term" value="C:cytoplasm"/>
    <property type="evidence" value="ECO:0007669"/>
    <property type="project" value="UniProtKB-SubCell"/>
</dbReference>
<dbReference type="Gene3D" id="1.25.40.570">
    <property type="match status" value="1"/>
</dbReference>
<keyword evidence="4" id="KW-0539">Nucleus</keyword>
<proteinExistence type="predicted"/>
<dbReference type="PROSITE" id="PS50250">
    <property type="entry name" value="PCI"/>
    <property type="match status" value="1"/>
</dbReference>
<dbReference type="EMBL" id="OC860375">
    <property type="protein sequence ID" value="CAD7628530.1"/>
    <property type="molecule type" value="Genomic_DNA"/>
</dbReference>
<sequence>MASKGSVSGDSIDMDDDNDGDYDIDYSSADDEPDVNLENQYFNAKAIKDDDPNGALDCFERVIAMEATDETADGKPGDWGFKALKQMMKIYFKLGNYTEMMARYKQLMTYIKTRINKNYAEKSINAILDYISTSKQMELLEQFYEITLEALKDAKNDRLFFKTNTKLGKLYFERREFNKLSAVVKRLRELCQTDAGTDDPKKGTHLLEIYALEIQMYTHLKDNKKLKKLYEESLRIQSAIPHPLIMGVIRECGGKMHLRDAAYERAHTDFFEAFKNYDEAGSGRRMACLKYLVLANMLMKSGINPFDSQETKPYKTDAEIVALTDLVAAYQNNDIKEFEKILKYNKKALLDDPFIKEHIEGIHLIRNIRTQVLVKLIKPYTKIAMSFISQALNADMNEVESLLVICILDNTIDGRIDGIKGVLELNTRKNSVDSYKALNKWSNSLASIHSKIMANVH</sequence>
<evidence type="ECO:0000259" key="6">
    <source>
        <dbReference type="PROSITE" id="PS50250"/>
    </source>
</evidence>
<dbReference type="SMART" id="SM00753">
    <property type="entry name" value="PAM"/>
    <property type="match status" value="1"/>
</dbReference>
<dbReference type="FunFam" id="1.25.40.570:FF:000006">
    <property type="entry name" value="COP9 signalosome complex subunit 2"/>
    <property type="match status" value="1"/>
</dbReference>
<evidence type="ECO:0000256" key="2">
    <source>
        <dbReference type="ARBA" id="ARBA00004496"/>
    </source>
</evidence>
<dbReference type="InterPro" id="IPR050871">
    <property type="entry name" value="26S_Proteasome/COP9_Components"/>
</dbReference>
<dbReference type="OrthoDB" id="194139at2759"/>
<keyword evidence="3" id="KW-0963">Cytoplasm</keyword>
<dbReference type="EMBL" id="CAJPIZ010005800">
    <property type="protein sequence ID" value="CAG2108960.1"/>
    <property type="molecule type" value="Genomic_DNA"/>
</dbReference>
<evidence type="ECO:0000313" key="7">
    <source>
        <dbReference type="EMBL" id="CAD7628530.1"/>
    </source>
</evidence>
<dbReference type="InterPro" id="IPR000717">
    <property type="entry name" value="PCI_dom"/>
</dbReference>
<evidence type="ECO:0000256" key="1">
    <source>
        <dbReference type="ARBA" id="ARBA00004123"/>
    </source>
</evidence>
<dbReference type="AlphaFoldDB" id="A0A7R9Q1Z7"/>
<dbReference type="SUPFAM" id="SSF46785">
    <property type="entry name" value="Winged helix' DNA-binding domain"/>
    <property type="match status" value="1"/>
</dbReference>
<keyword evidence="8" id="KW-1185">Reference proteome</keyword>
<name>A0A7R9Q1Z7_9ACAR</name>
<evidence type="ECO:0000313" key="8">
    <source>
        <dbReference type="Proteomes" id="UP000759131"/>
    </source>
</evidence>
<dbReference type="GO" id="GO:0005634">
    <property type="term" value="C:nucleus"/>
    <property type="evidence" value="ECO:0007669"/>
    <property type="project" value="UniProtKB-SubCell"/>
</dbReference>